<keyword evidence="2" id="KW-0812">Transmembrane</keyword>
<dbReference type="GeneID" id="39984924"/>
<dbReference type="Proteomes" id="UP000192257">
    <property type="component" value="Unassembled WGS sequence"/>
</dbReference>
<evidence type="ECO:0000313" key="4">
    <source>
        <dbReference type="Proteomes" id="UP000192257"/>
    </source>
</evidence>
<keyword evidence="4" id="KW-1185">Reference proteome</keyword>
<evidence type="ECO:0000256" key="1">
    <source>
        <dbReference type="SAM" id="MobiDB-lite"/>
    </source>
</evidence>
<dbReference type="RefSeq" id="XP_028883460.1">
    <property type="nucleotide sequence ID" value="XM_029025144.1"/>
</dbReference>
<dbReference type="EMBL" id="NBCO01000012">
    <property type="protein sequence ID" value="ORC89394.1"/>
    <property type="molecule type" value="Genomic_DNA"/>
</dbReference>
<dbReference type="AlphaFoldDB" id="A0A1X0NXH7"/>
<evidence type="ECO:0000313" key="3">
    <source>
        <dbReference type="EMBL" id="ORC89394.1"/>
    </source>
</evidence>
<evidence type="ECO:0000256" key="2">
    <source>
        <dbReference type="SAM" id="Phobius"/>
    </source>
</evidence>
<protein>
    <submittedName>
        <fullName evidence="3">Uncharacterized protein</fullName>
    </submittedName>
</protein>
<name>A0A1X0NXH7_9TRYP</name>
<gene>
    <name evidence="3" type="ORF">TM35_000121690</name>
</gene>
<feature type="transmembrane region" description="Helical" evidence="2">
    <location>
        <begin position="19"/>
        <end position="38"/>
    </location>
</feature>
<feature type="region of interest" description="Disordered" evidence="1">
    <location>
        <begin position="97"/>
        <end position="157"/>
    </location>
</feature>
<dbReference type="VEuPathDB" id="TriTrypDB:TM35_000121690"/>
<organism evidence="3 4">
    <name type="scientific">Trypanosoma theileri</name>
    <dbReference type="NCBI Taxonomy" id="67003"/>
    <lineage>
        <taxon>Eukaryota</taxon>
        <taxon>Discoba</taxon>
        <taxon>Euglenozoa</taxon>
        <taxon>Kinetoplastea</taxon>
        <taxon>Metakinetoplastina</taxon>
        <taxon>Trypanosomatida</taxon>
        <taxon>Trypanosomatidae</taxon>
        <taxon>Trypanosoma</taxon>
    </lineage>
</organism>
<feature type="compositionally biased region" description="Pro residues" evidence="1">
    <location>
        <begin position="148"/>
        <end position="157"/>
    </location>
</feature>
<proteinExistence type="predicted"/>
<dbReference type="OrthoDB" id="10508568at2759"/>
<accession>A0A1X0NXH7</accession>
<reference evidence="3 4" key="1">
    <citation type="submission" date="2017-03" db="EMBL/GenBank/DDBJ databases">
        <title>An alternative strategy for trypanosome survival in the mammalian bloodstream revealed through genome and transcriptome analysis of the ubiquitous bovine parasite Trypanosoma (Megatrypanum) theileri.</title>
        <authorList>
            <person name="Kelly S."/>
            <person name="Ivens A."/>
            <person name="Mott A."/>
            <person name="O'Neill E."/>
            <person name="Emms D."/>
            <person name="Macleod O."/>
            <person name="Voorheis P."/>
            <person name="Matthews J."/>
            <person name="Matthews K."/>
            <person name="Carrington M."/>
        </authorList>
    </citation>
    <scope>NUCLEOTIDE SEQUENCE [LARGE SCALE GENOMIC DNA]</scope>
    <source>
        <strain evidence="3">Edinburgh</strain>
    </source>
</reference>
<feature type="compositionally biased region" description="Low complexity" evidence="1">
    <location>
        <begin position="111"/>
        <end position="126"/>
    </location>
</feature>
<sequence length="157" mass="17406">MQQDDYVCKYPNTLPGENYAVMGGLLGGLACTALYILLMRTADMCYRRQYTHHAERPSVGDDWEIHHRPTAMTGMYTSSSTLPASPRHVRFDANFVERVENPSSAVEEEQQQQSQQERGGSVNSHNSGGGGGQHSLYSRGMTYEDVSSPPPSLPPKR</sequence>
<comment type="caution">
    <text evidence="3">The sequence shown here is derived from an EMBL/GenBank/DDBJ whole genome shotgun (WGS) entry which is preliminary data.</text>
</comment>
<keyword evidence="2" id="KW-1133">Transmembrane helix</keyword>
<keyword evidence="2" id="KW-0472">Membrane</keyword>